<dbReference type="InterPro" id="IPR032675">
    <property type="entry name" value="LRR_dom_sf"/>
</dbReference>
<dbReference type="Proteomes" id="UP001154114">
    <property type="component" value="Chromosome 5"/>
</dbReference>
<accession>A0A9P0FZG4</accession>
<dbReference type="EMBL" id="LR824008">
    <property type="protein sequence ID" value="CAH0604895.1"/>
    <property type="molecule type" value="Genomic_DNA"/>
</dbReference>
<proteinExistence type="predicted"/>
<protein>
    <recommendedName>
        <fullName evidence="4">Leucine-rich repeat-containing protein 71-like</fullName>
    </recommendedName>
</protein>
<dbReference type="InterPro" id="IPR053040">
    <property type="entry name" value="LRR-containing_protein_71"/>
</dbReference>
<dbReference type="SMART" id="SM00368">
    <property type="entry name" value="LRR_RI"/>
    <property type="match status" value="3"/>
</dbReference>
<dbReference type="InterPro" id="IPR001611">
    <property type="entry name" value="Leu-rich_rpt"/>
</dbReference>
<feature type="compositionally biased region" description="Basic and acidic residues" evidence="1">
    <location>
        <begin position="16"/>
        <end position="28"/>
    </location>
</feature>
<evidence type="ECO:0008006" key="4">
    <source>
        <dbReference type="Google" id="ProtNLM"/>
    </source>
</evidence>
<dbReference type="PANTHER" id="PTHR46984:SF1">
    <property type="entry name" value="LEUCINE-RICH REPEAT-CONTAINING PROTEIN 71"/>
    <property type="match status" value="1"/>
</dbReference>
<organism evidence="2 3">
    <name type="scientific">Chrysodeixis includens</name>
    <name type="common">Soybean looper</name>
    <name type="synonym">Pseudoplusia includens</name>
    <dbReference type="NCBI Taxonomy" id="689277"/>
    <lineage>
        <taxon>Eukaryota</taxon>
        <taxon>Metazoa</taxon>
        <taxon>Ecdysozoa</taxon>
        <taxon>Arthropoda</taxon>
        <taxon>Hexapoda</taxon>
        <taxon>Insecta</taxon>
        <taxon>Pterygota</taxon>
        <taxon>Neoptera</taxon>
        <taxon>Endopterygota</taxon>
        <taxon>Lepidoptera</taxon>
        <taxon>Glossata</taxon>
        <taxon>Ditrysia</taxon>
        <taxon>Noctuoidea</taxon>
        <taxon>Noctuidae</taxon>
        <taxon>Plusiinae</taxon>
        <taxon>Chrysodeixis</taxon>
    </lineage>
</organism>
<reference evidence="2" key="1">
    <citation type="submission" date="2021-12" db="EMBL/GenBank/DDBJ databases">
        <authorList>
            <person name="King R."/>
        </authorList>
    </citation>
    <scope>NUCLEOTIDE SEQUENCE</scope>
</reference>
<dbReference type="Gene3D" id="3.80.10.10">
    <property type="entry name" value="Ribonuclease Inhibitor"/>
    <property type="match status" value="1"/>
</dbReference>
<evidence type="ECO:0000313" key="3">
    <source>
        <dbReference type="Proteomes" id="UP001154114"/>
    </source>
</evidence>
<keyword evidence="3" id="KW-1185">Reference proteome</keyword>
<name>A0A9P0FZG4_CHRIL</name>
<sequence>MTTATPLRSSKSVRSSKSEKTNRTSSEEGEIDFHEYIKDVLKRFSCEIVVVVLKHEEREAIFKPQRIRDHGDTGDAKTKHTDKTDKQVYIDPVATELVPSDDTFTLKEHPELQNPLGYNTLVISINNDNYNRLTEISICDFRVQCLPRKLIQLIGLVLPYYSQLYKLTIKNCFIDFYTLYELGKVISYTTITDVCLDDCPLPAGNYDAILNGRTCVRNLSLCRCRINDDVCERLSSRLVYTELAEESLVALNLTSNHITDVGAKYLADALRSNKHLRYLNLADNLLGDVGARHIFDVMVEFPLTNEEIFDKRHRYMLYLKKKQTIILEFLLKFSAQSSQSTCIDLSTAINHGSTIKKKESVYKRRASSAKINRSIKKEKEKFKSQGSDENLPLKAEMMTREILGEFVDPFSKENIRIDNGYAFSLGNRVLSYLNLAYNELTYISVKKLLSVIEYQQEFYNSPNSGLFKVVLDGNPIPNCTELAAIHTILNLHNAIVAKQITDKYSLRKSLIDKKTISKK</sequence>
<evidence type="ECO:0000256" key="1">
    <source>
        <dbReference type="SAM" id="MobiDB-lite"/>
    </source>
</evidence>
<dbReference type="PANTHER" id="PTHR46984">
    <property type="entry name" value="LEUCINE-RICH REPEAT-CONTAINING PROTEIN 71"/>
    <property type="match status" value="1"/>
</dbReference>
<dbReference type="OrthoDB" id="120976at2759"/>
<gene>
    <name evidence="2" type="ORF">CINC_LOCUS11250</name>
</gene>
<evidence type="ECO:0000313" key="2">
    <source>
        <dbReference type="EMBL" id="CAH0604895.1"/>
    </source>
</evidence>
<dbReference type="SUPFAM" id="SSF52047">
    <property type="entry name" value="RNI-like"/>
    <property type="match status" value="1"/>
</dbReference>
<feature type="region of interest" description="Disordered" evidence="1">
    <location>
        <begin position="1"/>
        <end position="28"/>
    </location>
</feature>
<dbReference type="AlphaFoldDB" id="A0A9P0FZG4"/>
<dbReference type="Pfam" id="PF13516">
    <property type="entry name" value="LRR_6"/>
    <property type="match status" value="2"/>
</dbReference>